<sequence length="421" mass="46025">MRLSERRKAMGYSQEKFAHALGVDRTTVGRWERGETTPECVHRPKMAELLRLDITELGRMLDPPPPAVHHHAQPAQPLPRPVHGPGESDEMIRRKFLRLLTVTGALTALGPEAADDIAEAAERGSADDYRRMNEHLWHVYQLARSKRSVHGVVQDQLDALADALKTGSSSRAAAMCEAAGDLFQLSGELAFDSNRYTDAAAAYSVAASASDSAHAFDLWACALVRHAYVDMSERQFTEATETLDVARTIATRGDPALSTRYWVASVQAEAHANLGDLDACQRALDEAQKVTDLPGPVHNGGWLRFDGSRLPEERGARFVQLGRLDLAEKALESALDSTALAKGTSYRRRGSVLVDLALIGAKRHDAEQAVTHGREALQLARQSGSGYVARRLQTLRDDLHSYGHDHRVAELAADIGSLHAT</sequence>
<organism evidence="3 4">
    <name type="scientific">Streptomyces spirodelae</name>
    <dbReference type="NCBI Taxonomy" id="2812904"/>
    <lineage>
        <taxon>Bacteria</taxon>
        <taxon>Bacillati</taxon>
        <taxon>Actinomycetota</taxon>
        <taxon>Actinomycetes</taxon>
        <taxon>Kitasatosporales</taxon>
        <taxon>Streptomycetaceae</taxon>
        <taxon>Streptomyces</taxon>
    </lineage>
</organism>
<dbReference type="Pfam" id="PF01381">
    <property type="entry name" value="HTH_3"/>
    <property type="match status" value="1"/>
</dbReference>
<dbReference type="InterPro" id="IPR001387">
    <property type="entry name" value="Cro/C1-type_HTH"/>
</dbReference>
<accession>A0ABS3X291</accession>
<dbReference type="SUPFAM" id="SSF48452">
    <property type="entry name" value="TPR-like"/>
    <property type="match status" value="1"/>
</dbReference>
<dbReference type="SMART" id="SM00530">
    <property type="entry name" value="HTH_XRE"/>
    <property type="match status" value="1"/>
</dbReference>
<gene>
    <name evidence="3" type="ORF">JW592_29245</name>
</gene>
<dbReference type="Gene3D" id="1.25.40.10">
    <property type="entry name" value="Tetratricopeptide repeat domain"/>
    <property type="match status" value="1"/>
</dbReference>
<dbReference type="Proteomes" id="UP001518976">
    <property type="component" value="Unassembled WGS sequence"/>
</dbReference>
<dbReference type="EMBL" id="JAFFZN010000036">
    <property type="protein sequence ID" value="MBO8189505.1"/>
    <property type="molecule type" value="Genomic_DNA"/>
</dbReference>
<feature type="domain" description="HTH cro/C1-type" evidence="2">
    <location>
        <begin position="3"/>
        <end position="57"/>
    </location>
</feature>
<name>A0ABS3X291_9ACTN</name>
<dbReference type="CDD" id="cd00093">
    <property type="entry name" value="HTH_XRE"/>
    <property type="match status" value="1"/>
</dbReference>
<dbReference type="PROSITE" id="PS50943">
    <property type="entry name" value="HTH_CROC1"/>
    <property type="match status" value="1"/>
</dbReference>
<evidence type="ECO:0000259" key="2">
    <source>
        <dbReference type="PROSITE" id="PS50943"/>
    </source>
</evidence>
<dbReference type="InterPro" id="IPR010982">
    <property type="entry name" value="Lambda_DNA-bd_dom_sf"/>
</dbReference>
<dbReference type="SUPFAM" id="SSF47413">
    <property type="entry name" value="lambda repressor-like DNA-binding domains"/>
    <property type="match status" value="1"/>
</dbReference>
<reference evidence="3 4" key="1">
    <citation type="submission" date="2021-02" db="EMBL/GenBank/DDBJ databases">
        <title>Streptomyces spirodelae sp. nov., isolated from duckweed.</title>
        <authorList>
            <person name="Saimee Y."/>
            <person name="Duangmal K."/>
        </authorList>
    </citation>
    <scope>NUCLEOTIDE SEQUENCE [LARGE SCALE GENOMIC DNA]</scope>
    <source>
        <strain evidence="3 4">DW4-2</strain>
    </source>
</reference>
<evidence type="ECO:0000256" key="1">
    <source>
        <dbReference type="SAM" id="MobiDB-lite"/>
    </source>
</evidence>
<comment type="caution">
    <text evidence="3">The sequence shown here is derived from an EMBL/GenBank/DDBJ whole genome shotgun (WGS) entry which is preliminary data.</text>
</comment>
<feature type="region of interest" description="Disordered" evidence="1">
    <location>
        <begin position="63"/>
        <end position="85"/>
    </location>
</feature>
<dbReference type="RefSeq" id="WP_209268267.1">
    <property type="nucleotide sequence ID" value="NZ_JAFFZN010000036.1"/>
</dbReference>
<dbReference type="InterPro" id="IPR011990">
    <property type="entry name" value="TPR-like_helical_dom_sf"/>
</dbReference>
<protein>
    <submittedName>
        <fullName evidence="3">Helix-turn-helix transcriptional regulator</fullName>
    </submittedName>
</protein>
<dbReference type="Gene3D" id="1.10.260.40">
    <property type="entry name" value="lambda repressor-like DNA-binding domains"/>
    <property type="match status" value="1"/>
</dbReference>
<evidence type="ECO:0000313" key="3">
    <source>
        <dbReference type="EMBL" id="MBO8189505.1"/>
    </source>
</evidence>
<keyword evidence="4" id="KW-1185">Reference proteome</keyword>
<evidence type="ECO:0000313" key="4">
    <source>
        <dbReference type="Proteomes" id="UP001518976"/>
    </source>
</evidence>
<proteinExistence type="predicted"/>